<sequence length="81" mass="8711">MKVKSAASIVGITAAIVLGLGGTAHANQPPNVLHPGAEFVGSYPTEKKCWAAAADEMGRDPSRINYSCALTPQVRWDLWMW</sequence>
<name>K0EQK3_NOCB7</name>
<proteinExistence type="predicted"/>
<dbReference type="Proteomes" id="UP000006304">
    <property type="component" value="Chromosome"/>
</dbReference>
<organism evidence="2 3">
    <name type="scientific">Nocardia brasiliensis (strain ATCC 700358 / HUJEG-1)</name>
    <dbReference type="NCBI Taxonomy" id="1133849"/>
    <lineage>
        <taxon>Bacteria</taxon>
        <taxon>Bacillati</taxon>
        <taxon>Actinomycetota</taxon>
        <taxon>Actinomycetes</taxon>
        <taxon>Mycobacteriales</taxon>
        <taxon>Nocardiaceae</taxon>
        <taxon>Nocardia</taxon>
    </lineage>
</organism>
<protein>
    <recommendedName>
        <fullName evidence="4">Secreted protein</fullName>
    </recommendedName>
</protein>
<evidence type="ECO:0000313" key="3">
    <source>
        <dbReference type="Proteomes" id="UP000006304"/>
    </source>
</evidence>
<reference evidence="2 3" key="1">
    <citation type="journal article" date="2012" name="J. Bacteriol.">
        <title>Complete genome sequence of Nocardia brasiliensis HUJEG-1.</title>
        <authorList>
            <person name="Vera-Cabrera L."/>
            <person name="Ortiz-Lopez R."/>
            <person name="Elizondo-Gonzalez R."/>
            <person name="Perez-Maya A.A."/>
            <person name="Ocampo-Candiani J."/>
        </authorList>
    </citation>
    <scope>NUCLEOTIDE SEQUENCE [LARGE SCALE GENOMIC DNA]</scope>
    <source>
        <strain evidence="3">ATCC 700358</strain>
    </source>
</reference>
<evidence type="ECO:0000256" key="1">
    <source>
        <dbReference type="SAM" id="SignalP"/>
    </source>
</evidence>
<feature type="signal peptide" evidence="1">
    <location>
        <begin position="1"/>
        <end position="26"/>
    </location>
</feature>
<evidence type="ECO:0008006" key="4">
    <source>
        <dbReference type="Google" id="ProtNLM"/>
    </source>
</evidence>
<keyword evidence="1" id="KW-0732">Signal</keyword>
<dbReference type="KEGG" id="nbr:O3I_006405"/>
<accession>K0EQK3</accession>
<gene>
    <name evidence="2" type="ORF">O3I_006405</name>
</gene>
<keyword evidence="3" id="KW-1185">Reference proteome</keyword>
<evidence type="ECO:0000313" key="2">
    <source>
        <dbReference type="EMBL" id="AFT99243.1"/>
    </source>
</evidence>
<dbReference type="eggNOG" id="ENOG5031GGH">
    <property type="taxonomic scope" value="Bacteria"/>
</dbReference>
<dbReference type="HOGENOM" id="CLU_2570371_0_0_11"/>
<feature type="chain" id="PRO_5003830822" description="Secreted protein" evidence="1">
    <location>
        <begin position="27"/>
        <end position="81"/>
    </location>
</feature>
<dbReference type="AlphaFoldDB" id="K0EQK3"/>
<dbReference type="EMBL" id="CP003876">
    <property type="protein sequence ID" value="AFT99243.1"/>
    <property type="molecule type" value="Genomic_DNA"/>
</dbReference>